<dbReference type="GO" id="GO:0016209">
    <property type="term" value="F:antioxidant activity"/>
    <property type="evidence" value="ECO:0007669"/>
    <property type="project" value="InterPro"/>
</dbReference>
<organism evidence="3 4">
    <name type="scientific">Candidatus Aquarickettsia rohweri</name>
    <dbReference type="NCBI Taxonomy" id="2602574"/>
    <lineage>
        <taxon>Bacteria</taxon>
        <taxon>Pseudomonadati</taxon>
        <taxon>Pseudomonadota</taxon>
        <taxon>Alphaproteobacteria</taxon>
        <taxon>Rickettsiales</taxon>
        <taxon>Candidatus Midichloriaceae</taxon>
        <taxon>Candidatus Aquarickettsia</taxon>
    </lineage>
</organism>
<keyword evidence="4" id="KW-1185">Reference proteome</keyword>
<dbReference type="CDD" id="cd02966">
    <property type="entry name" value="TlpA_like_family"/>
    <property type="match status" value="1"/>
</dbReference>
<dbReference type="Pfam" id="PF00578">
    <property type="entry name" value="AhpC-TSA"/>
    <property type="match status" value="1"/>
</dbReference>
<dbReference type="GO" id="GO:0016491">
    <property type="term" value="F:oxidoreductase activity"/>
    <property type="evidence" value="ECO:0007669"/>
    <property type="project" value="InterPro"/>
</dbReference>
<reference evidence="4" key="1">
    <citation type="submission" date="2018-11" db="EMBL/GenBank/DDBJ databases">
        <title>Phylogenetic, genomic, and biogeographic characterization of a novel and ubiquitous marine invertebrate-associated Rickettsiales parasite, Candidatus Marinoinvertebrata rohwerii, gen. nov., sp. nov.</title>
        <authorList>
            <person name="Klinges J.G."/>
            <person name="Rosales S.M."/>
            <person name="Mcminds R."/>
            <person name="Shaver E.C."/>
            <person name="Shantz A."/>
            <person name="Peters E.C."/>
            <person name="Burkepile D.E."/>
            <person name="Silliman B.R."/>
            <person name="Vega Thurber R.L."/>
        </authorList>
    </citation>
    <scope>NUCLEOTIDE SEQUENCE [LARGE SCALE GENOMIC DNA]</scope>
    <source>
        <strain evidence="4">a_cerv_44</strain>
    </source>
</reference>
<feature type="domain" description="Thioredoxin" evidence="2">
    <location>
        <begin position="23"/>
        <end position="189"/>
    </location>
</feature>
<dbReference type="InterPro" id="IPR013766">
    <property type="entry name" value="Thioredoxin_domain"/>
</dbReference>
<dbReference type="PROSITE" id="PS51352">
    <property type="entry name" value="THIOREDOXIN_2"/>
    <property type="match status" value="1"/>
</dbReference>
<dbReference type="Proteomes" id="UP000279470">
    <property type="component" value="Unassembled WGS sequence"/>
</dbReference>
<dbReference type="AlphaFoldDB" id="A0A429XSK5"/>
<comment type="caution">
    <text evidence="3">The sequence shown here is derived from an EMBL/GenBank/DDBJ whole genome shotgun (WGS) entry which is preliminary data.</text>
</comment>
<proteinExistence type="predicted"/>
<dbReference type="InterPro" id="IPR000866">
    <property type="entry name" value="AhpC/TSA"/>
</dbReference>
<dbReference type="EMBL" id="RXFM01000016">
    <property type="protein sequence ID" value="RST70079.1"/>
    <property type="molecule type" value="Genomic_DNA"/>
</dbReference>
<protein>
    <submittedName>
        <fullName evidence="3">TlpA family protein disulfide reductase</fullName>
    </submittedName>
</protein>
<dbReference type="SUPFAM" id="SSF52833">
    <property type="entry name" value="Thioredoxin-like"/>
    <property type="match status" value="1"/>
</dbReference>
<dbReference type="Gene3D" id="3.40.30.10">
    <property type="entry name" value="Glutaredoxin"/>
    <property type="match status" value="1"/>
</dbReference>
<keyword evidence="1" id="KW-0732">Signal</keyword>
<dbReference type="PANTHER" id="PTHR42852">
    <property type="entry name" value="THIOL:DISULFIDE INTERCHANGE PROTEIN DSBE"/>
    <property type="match status" value="1"/>
</dbReference>
<dbReference type="InterPro" id="IPR050553">
    <property type="entry name" value="Thioredoxin_ResA/DsbE_sf"/>
</dbReference>
<name>A0A429XSK5_9RICK</name>
<evidence type="ECO:0000256" key="1">
    <source>
        <dbReference type="SAM" id="SignalP"/>
    </source>
</evidence>
<feature type="chain" id="PRO_5019067779" evidence="1">
    <location>
        <begin position="20"/>
        <end position="189"/>
    </location>
</feature>
<gene>
    <name evidence="3" type="ORF">EIC27_01825</name>
</gene>
<evidence type="ECO:0000259" key="2">
    <source>
        <dbReference type="PROSITE" id="PS51352"/>
    </source>
</evidence>
<sequence length="189" mass="22293">MLKAALFSIILLLSTKTLYSDTLFSTEKTPDYKKILEKYNLKKVKEIGLSKFFNNKANEVYLKEYDGKFIILNFWANWCIECLDELKSLNQLKIQLDKLKITDIQIIAISDNTIDFEKLKNTYQSHKINDLVIYFDPNRNLMNEFKIHSPPATLFIDKEGKVFARFNNTYNWSDQSIIDYILSIKDQNH</sequence>
<evidence type="ECO:0000313" key="3">
    <source>
        <dbReference type="EMBL" id="RST70079.1"/>
    </source>
</evidence>
<feature type="signal peptide" evidence="1">
    <location>
        <begin position="1"/>
        <end position="19"/>
    </location>
</feature>
<accession>A0A429XSK5</accession>
<evidence type="ECO:0000313" key="4">
    <source>
        <dbReference type="Proteomes" id="UP000279470"/>
    </source>
</evidence>
<dbReference type="OrthoDB" id="9799347at2"/>
<dbReference type="InterPro" id="IPR036249">
    <property type="entry name" value="Thioredoxin-like_sf"/>
</dbReference>
<dbReference type="PANTHER" id="PTHR42852:SF13">
    <property type="entry name" value="PROTEIN DIPZ"/>
    <property type="match status" value="1"/>
</dbReference>